<evidence type="ECO:0000256" key="7">
    <source>
        <dbReference type="SAM" id="MobiDB-lite"/>
    </source>
</evidence>
<dbReference type="InterPro" id="IPR018200">
    <property type="entry name" value="USP_CS"/>
</dbReference>
<evidence type="ECO:0000256" key="4">
    <source>
        <dbReference type="ARBA" id="ARBA00022786"/>
    </source>
</evidence>
<dbReference type="GO" id="GO:0004843">
    <property type="term" value="F:cysteine-type deubiquitinase activity"/>
    <property type="evidence" value="ECO:0007669"/>
    <property type="project" value="UniProtKB-EC"/>
</dbReference>
<dbReference type="RefSeq" id="XP_006746236.2">
    <property type="nucleotide sequence ID" value="XM_006746173.2"/>
</dbReference>
<feature type="non-terminal residue" evidence="10">
    <location>
        <position position="1"/>
    </location>
</feature>
<dbReference type="PROSITE" id="PS50235">
    <property type="entry name" value="USP_3"/>
    <property type="match status" value="1"/>
</dbReference>
<gene>
    <name evidence="10" type="primary">USP43</name>
</gene>
<evidence type="ECO:0000256" key="1">
    <source>
        <dbReference type="ARBA" id="ARBA00000707"/>
    </source>
</evidence>
<reference evidence="10" key="1">
    <citation type="submission" date="2025-08" db="UniProtKB">
        <authorList>
            <consortium name="RefSeq"/>
        </authorList>
    </citation>
    <scope>IDENTIFICATION</scope>
    <source>
        <tissue evidence="10">Liver</tissue>
    </source>
</reference>
<keyword evidence="3" id="KW-0645">Protease</keyword>
<dbReference type="CTD" id="124739"/>
<dbReference type="Pfam" id="PF00443">
    <property type="entry name" value="UCH"/>
    <property type="match status" value="1"/>
</dbReference>
<dbReference type="GeneID" id="102731205"/>
<dbReference type="FunFam" id="3.90.70.10:FF:000046">
    <property type="entry name" value="ubiquitin carboxyl-terminal hydrolase 31"/>
    <property type="match status" value="1"/>
</dbReference>
<proteinExistence type="predicted"/>
<dbReference type="SUPFAM" id="SSF54001">
    <property type="entry name" value="Cysteine proteinases"/>
    <property type="match status" value="1"/>
</dbReference>
<protein>
    <recommendedName>
        <fullName evidence="2">ubiquitinyl hydrolase 1</fullName>
        <ecNumber evidence="2">3.4.19.12</ecNumber>
    </recommendedName>
</protein>
<dbReference type="KEGG" id="lww:102731205"/>
<dbReference type="InterPro" id="IPR028889">
    <property type="entry name" value="USP"/>
</dbReference>
<keyword evidence="4" id="KW-0833">Ubl conjugation pathway</keyword>
<evidence type="ECO:0000256" key="3">
    <source>
        <dbReference type="ARBA" id="ARBA00022670"/>
    </source>
</evidence>
<accession>A0A2U3YR97</accession>
<dbReference type="GO" id="GO:0005634">
    <property type="term" value="C:nucleus"/>
    <property type="evidence" value="ECO:0007669"/>
    <property type="project" value="UniProtKB-ARBA"/>
</dbReference>
<dbReference type="PANTHER" id="PTHR21646">
    <property type="entry name" value="UBIQUITIN CARBOXYL-TERMINAL HYDROLASE"/>
    <property type="match status" value="1"/>
</dbReference>
<dbReference type="AlphaFoldDB" id="A0A2U3YR97"/>
<dbReference type="InterPro" id="IPR001394">
    <property type="entry name" value="Peptidase_C19_UCH"/>
</dbReference>
<keyword evidence="6" id="KW-0788">Thiol protease</keyword>
<dbReference type="GO" id="GO:0016579">
    <property type="term" value="P:protein deubiquitination"/>
    <property type="evidence" value="ECO:0007669"/>
    <property type="project" value="InterPro"/>
</dbReference>
<feature type="region of interest" description="Disordered" evidence="7">
    <location>
        <begin position="100"/>
        <end position="123"/>
    </location>
</feature>
<dbReference type="FunFam" id="3.90.70.10:FF:000048">
    <property type="entry name" value="Ubiquitin carboxyl-terminal hydrolase 31"/>
    <property type="match status" value="1"/>
</dbReference>
<dbReference type="PROSITE" id="PS00973">
    <property type="entry name" value="USP_2"/>
    <property type="match status" value="1"/>
</dbReference>
<dbReference type="CDD" id="cd02674">
    <property type="entry name" value="Peptidase_C19R"/>
    <property type="match status" value="1"/>
</dbReference>
<dbReference type="GO" id="GO:0006508">
    <property type="term" value="P:proteolysis"/>
    <property type="evidence" value="ECO:0007669"/>
    <property type="project" value="UniProtKB-KW"/>
</dbReference>
<comment type="catalytic activity">
    <reaction evidence="1">
        <text>Thiol-dependent hydrolysis of ester, thioester, amide, peptide and isopeptide bonds formed by the C-terminal Gly of ubiquitin (a 76-residue protein attached to proteins as an intracellular targeting signal).</text>
        <dbReference type="EC" id="3.4.19.12"/>
    </reaction>
</comment>
<evidence type="ECO:0000313" key="10">
    <source>
        <dbReference type="RefSeq" id="XP_006746236.2"/>
    </source>
</evidence>
<evidence type="ECO:0000259" key="8">
    <source>
        <dbReference type="PROSITE" id="PS50235"/>
    </source>
</evidence>
<evidence type="ECO:0000313" key="9">
    <source>
        <dbReference type="Proteomes" id="UP000245341"/>
    </source>
</evidence>
<keyword evidence="5 10" id="KW-0378">Hydrolase</keyword>
<dbReference type="OrthoDB" id="292964at2759"/>
<dbReference type="Gene3D" id="3.90.70.10">
    <property type="entry name" value="Cysteine proteinases"/>
    <property type="match status" value="2"/>
</dbReference>
<feature type="domain" description="USP" evidence="8">
    <location>
        <begin position="1"/>
        <end position="522"/>
    </location>
</feature>
<dbReference type="InterPro" id="IPR038765">
    <property type="entry name" value="Papain-like_cys_pep_sf"/>
</dbReference>
<evidence type="ECO:0000256" key="5">
    <source>
        <dbReference type="ARBA" id="ARBA00022801"/>
    </source>
</evidence>
<dbReference type="EC" id="3.4.19.12" evidence="2"/>
<evidence type="ECO:0000256" key="2">
    <source>
        <dbReference type="ARBA" id="ARBA00012759"/>
    </source>
</evidence>
<evidence type="ECO:0000256" key="6">
    <source>
        <dbReference type="ARBA" id="ARBA00022807"/>
    </source>
</evidence>
<keyword evidence="9" id="KW-1185">Reference proteome</keyword>
<organism evidence="9 10">
    <name type="scientific">Leptonychotes weddellii</name>
    <name type="common">Weddell seal</name>
    <name type="synonym">Otaria weddellii</name>
    <dbReference type="NCBI Taxonomy" id="9713"/>
    <lineage>
        <taxon>Eukaryota</taxon>
        <taxon>Metazoa</taxon>
        <taxon>Chordata</taxon>
        <taxon>Craniata</taxon>
        <taxon>Vertebrata</taxon>
        <taxon>Euteleostomi</taxon>
        <taxon>Mammalia</taxon>
        <taxon>Eutheria</taxon>
        <taxon>Laurasiatheria</taxon>
        <taxon>Carnivora</taxon>
        <taxon>Caniformia</taxon>
        <taxon>Pinnipedia</taxon>
        <taxon>Phocidae</taxon>
        <taxon>Monachinae</taxon>
        <taxon>Lobodontini</taxon>
        <taxon>Leptonychotes</taxon>
    </lineage>
</organism>
<dbReference type="PANTHER" id="PTHR21646:SF20">
    <property type="entry name" value="UBIQUITIN CARBOXYL-TERMINAL HYDROLASE 43"/>
    <property type="match status" value="1"/>
</dbReference>
<sequence>LKNHGNTCFMNAVVQCLSNTDLLAEFLALGRYRAAPGRAEVTEHLAALVRALWTREYTPQLSAEFKNAVSKYGSQFQGNAQHDALEFLLWLLDRVHEDLEGSSRGPGSEKPQPEASRTPENLPSPLAQLSLGPSFVQSHFQAQYRSSLTCPHCLKQSNTFDPFLCVSLPIPLRQTRFLSVTLVFPSKSQRFLRVGLAVPILSTVAALRKMVAEEGGVPADELESFRFGPPFLLREDRAISWVQLQECILSKVRCVLKSEAPIQNPGSLFSVRVVGLSLACGYLSPQDSHPLCHWAVDRALHLRRPGGPPHVKLAVEWDSCAKERLFGSLQEERVQDADSVWQQRWAHQQHSCTLDECFQFYTKEEQLAQDDAWKCPHCKALQQGMVKLSLWTLPDILIIHLKRFCQVGERRNKLSTLVKFPLSGLNMAPHVAQRSTSPPPVTGPWPPWKPPACLPAGYPLDFLYDLYAVCNHHGSLQGGHYTAYCRNSLDGQWYSYDDSTVEPLPEDEVNSRGAYILFYQKRNSIPLWSASSSLRGRCYLSVRGGELEGTQSNDRDQERRHVIWNGELFLQRGDLGTTGECPVHRVG</sequence>
<dbReference type="InterPro" id="IPR050185">
    <property type="entry name" value="Ub_carboxyl-term_hydrolase"/>
</dbReference>
<name>A0A2U3YR97_LEPWE</name>
<dbReference type="Proteomes" id="UP000245341">
    <property type="component" value="Unplaced"/>
</dbReference>
<dbReference type="STRING" id="9713.A0A2U3YR97"/>